<feature type="non-terminal residue" evidence="8">
    <location>
        <position position="176"/>
    </location>
</feature>
<dbReference type="GO" id="GO:0005634">
    <property type="term" value="C:nucleus"/>
    <property type="evidence" value="ECO:0007669"/>
    <property type="project" value="TreeGrafter"/>
</dbReference>
<dbReference type="GO" id="GO:0005524">
    <property type="term" value="F:ATP binding"/>
    <property type="evidence" value="ECO:0007669"/>
    <property type="project" value="UniProtKB-KW"/>
</dbReference>
<dbReference type="GO" id="GO:0030332">
    <property type="term" value="F:cyclin binding"/>
    <property type="evidence" value="ECO:0007669"/>
    <property type="project" value="TreeGrafter"/>
</dbReference>
<dbReference type="Gene3D" id="1.10.510.10">
    <property type="entry name" value="Transferase(Phosphotransferase) domain 1"/>
    <property type="match status" value="1"/>
</dbReference>
<feature type="domain" description="Protein kinase" evidence="7">
    <location>
        <begin position="9"/>
        <end position="176"/>
    </location>
</feature>
<evidence type="ECO:0000259" key="7">
    <source>
        <dbReference type="PROSITE" id="PS50011"/>
    </source>
</evidence>
<dbReference type="InterPro" id="IPR050108">
    <property type="entry name" value="CDK"/>
</dbReference>
<keyword evidence="5" id="KW-0418">Kinase</keyword>
<evidence type="ECO:0000313" key="8">
    <source>
        <dbReference type="EMBL" id="KAF9606546.1"/>
    </source>
</evidence>
<protein>
    <recommendedName>
        <fullName evidence="1">cyclin-dependent kinase</fullName>
        <ecNumber evidence="1">2.7.11.22</ecNumber>
    </recommendedName>
</protein>
<evidence type="ECO:0000313" key="9">
    <source>
        <dbReference type="Proteomes" id="UP000631114"/>
    </source>
</evidence>
<dbReference type="GO" id="GO:0010468">
    <property type="term" value="P:regulation of gene expression"/>
    <property type="evidence" value="ECO:0007669"/>
    <property type="project" value="TreeGrafter"/>
</dbReference>
<organism evidence="8 9">
    <name type="scientific">Coptis chinensis</name>
    <dbReference type="NCBI Taxonomy" id="261450"/>
    <lineage>
        <taxon>Eukaryota</taxon>
        <taxon>Viridiplantae</taxon>
        <taxon>Streptophyta</taxon>
        <taxon>Embryophyta</taxon>
        <taxon>Tracheophyta</taxon>
        <taxon>Spermatophyta</taxon>
        <taxon>Magnoliopsida</taxon>
        <taxon>Ranunculales</taxon>
        <taxon>Ranunculaceae</taxon>
        <taxon>Coptidoideae</taxon>
        <taxon>Coptis</taxon>
    </lineage>
</organism>
<keyword evidence="9" id="KW-1185">Reference proteome</keyword>
<dbReference type="InterPro" id="IPR000719">
    <property type="entry name" value="Prot_kinase_dom"/>
</dbReference>
<accession>A0A835HXK3</accession>
<dbReference type="OrthoDB" id="1732493at2759"/>
<gene>
    <name evidence="8" type="ORF">IFM89_026159</name>
</gene>
<keyword evidence="2" id="KW-0723">Serine/threonine-protein kinase</keyword>
<dbReference type="GO" id="GO:0010389">
    <property type="term" value="P:regulation of G2/M transition of mitotic cell cycle"/>
    <property type="evidence" value="ECO:0007669"/>
    <property type="project" value="TreeGrafter"/>
</dbReference>
<keyword evidence="3" id="KW-0808">Transferase</keyword>
<name>A0A835HXK3_9MAGN</name>
<dbReference type="Proteomes" id="UP000631114">
    <property type="component" value="Unassembled WGS sequence"/>
</dbReference>
<sequence>CVHGQVHKYEKLEKVGEGTYEKVYKAQDKTTGQLVALKKTRAEMGRRRCALTASWRDCPPPDALSSLYPVRLLCVESTPTTRTGSPFSTGLRKYLDTDLIELPYYQLCKGVAHCHDPSVLASREISNPKIFLVDKDKGILKIADLGLGRAFTLKWGETSPISSGDSERLRAVASYI</sequence>
<dbReference type="AlphaFoldDB" id="A0A835HXK3"/>
<reference evidence="8 9" key="1">
    <citation type="submission" date="2020-10" db="EMBL/GenBank/DDBJ databases">
        <title>The Coptis chinensis genome and diversification of protoberbering-type alkaloids.</title>
        <authorList>
            <person name="Wang B."/>
            <person name="Shu S."/>
            <person name="Song C."/>
            <person name="Liu Y."/>
        </authorList>
    </citation>
    <scope>NUCLEOTIDE SEQUENCE [LARGE SCALE GENOMIC DNA]</scope>
    <source>
        <strain evidence="8">HL-2020</strain>
        <tissue evidence="8">Leaf</tissue>
    </source>
</reference>
<evidence type="ECO:0000256" key="3">
    <source>
        <dbReference type="ARBA" id="ARBA00022679"/>
    </source>
</evidence>
<dbReference type="GO" id="GO:0000082">
    <property type="term" value="P:G1/S transition of mitotic cell cycle"/>
    <property type="evidence" value="ECO:0007669"/>
    <property type="project" value="TreeGrafter"/>
</dbReference>
<dbReference type="PANTHER" id="PTHR24056">
    <property type="entry name" value="CELL DIVISION PROTEIN KINASE"/>
    <property type="match status" value="1"/>
</dbReference>
<dbReference type="PANTHER" id="PTHR24056:SF254">
    <property type="entry name" value="CYCLIN-DEPENDENT KINASE 2"/>
    <property type="match status" value="1"/>
</dbReference>
<dbReference type="EC" id="2.7.11.22" evidence="1"/>
<comment type="caution">
    <text evidence="8">The sequence shown here is derived from an EMBL/GenBank/DDBJ whole genome shotgun (WGS) entry which is preliminary data.</text>
</comment>
<dbReference type="InterPro" id="IPR011009">
    <property type="entry name" value="Kinase-like_dom_sf"/>
</dbReference>
<dbReference type="PROSITE" id="PS50011">
    <property type="entry name" value="PROTEIN_KINASE_DOM"/>
    <property type="match status" value="1"/>
</dbReference>
<evidence type="ECO:0000256" key="2">
    <source>
        <dbReference type="ARBA" id="ARBA00022527"/>
    </source>
</evidence>
<dbReference type="GO" id="GO:0000307">
    <property type="term" value="C:cyclin-dependent protein kinase holoenzyme complex"/>
    <property type="evidence" value="ECO:0007669"/>
    <property type="project" value="TreeGrafter"/>
</dbReference>
<evidence type="ECO:0000256" key="4">
    <source>
        <dbReference type="ARBA" id="ARBA00022741"/>
    </source>
</evidence>
<evidence type="ECO:0000256" key="1">
    <source>
        <dbReference type="ARBA" id="ARBA00012425"/>
    </source>
</evidence>
<keyword evidence="6" id="KW-0067">ATP-binding</keyword>
<dbReference type="GO" id="GO:0004693">
    <property type="term" value="F:cyclin-dependent protein serine/threonine kinase activity"/>
    <property type="evidence" value="ECO:0007669"/>
    <property type="project" value="UniProtKB-EC"/>
</dbReference>
<evidence type="ECO:0000256" key="6">
    <source>
        <dbReference type="ARBA" id="ARBA00022840"/>
    </source>
</evidence>
<dbReference type="GO" id="GO:0007165">
    <property type="term" value="P:signal transduction"/>
    <property type="evidence" value="ECO:0007669"/>
    <property type="project" value="TreeGrafter"/>
</dbReference>
<dbReference type="EMBL" id="JADFTS010000005">
    <property type="protein sequence ID" value="KAF9606546.1"/>
    <property type="molecule type" value="Genomic_DNA"/>
</dbReference>
<keyword evidence="4" id="KW-0547">Nucleotide-binding</keyword>
<dbReference type="Gene3D" id="3.30.200.20">
    <property type="entry name" value="Phosphorylase Kinase, domain 1"/>
    <property type="match status" value="1"/>
</dbReference>
<dbReference type="SUPFAM" id="SSF56112">
    <property type="entry name" value="Protein kinase-like (PK-like)"/>
    <property type="match status" value="1"/>
</dbReference>
<evidence type="ECO:0000256" key="5">
    <source>
        <dbReference type="ARBA" id="ARBA00022777"/>
    </source>
</evidence>
<proteinExistence type="predicted"/>
<dbReference type="GO" id="GO:0005737">
    <property type="term" value="C:cytoplasm"/>
    <property type="evidence" value="ECO:0007669"/>
    <property type="project" value="TreeGrafter"/>
</dbReference>